<feature type="transmembrane region" description="Helical" evidence="1">
    <location>
        <begin position="42"/>
        <end position="67"/>
    </location>
</feature>
<dbReference type="AlphaFoldDB" id="A0A4V5NVY0"/>
<dbReference type="Proteomes" id="UP000305675">
    <property type="component" value="Unassembled WGS sequence"/>
</dbReference>
<feature type="transmembrane region" description="Helical" evidence="1">
    <location>
        <begin position="12"/>
        <end position="30"/>
    </location>
</feature>
<dbReference type="EMBL" id="SWCJ01000012">
    <property type="protein sequence ID" value="TKB53346.1"/>
    <property type="molecule type" value="Genomic_DNA"/>
</dbReference>
<evidence type="ECO:0000313" key="3">
    <source>
        <dbReference type="Proteomes" id="UP000305675"/>
    </source>
</evidence>
<evidence type="ECO:0000256" key="1">
    <source>
        <dbReference type="SAM" id="Phobius"/>
    </source>
</evidence>
<accession>A0A4V5NVY0</accession>
<keyword evidence="1" id="KW-0812">Transmembrane</keyword>
<keyword evidence="3" id="KW-1185">Reference proteome</keyword>
<protein>
    <submittedName>
        <fullName evidence="2">Uncharacterized protein</fullName>
    </submittedName>
</protein>
<keyword evidence="1" id="KW-1133">Transmembrane helix</keyword>
<evidence type="ECO:0000313" key="2">
    <source>
        <dbReference type="EMBL" id="TKB53346.1"/>
    </source>
</evidence>
<keyword evidence="1" id="KW-0472">Membrane</keyword>
<feature type="transmembrane region" description="Helical" evidence="1">
    <location>
        <begin position="118"/>
        <end position="138"/>
    </location>
</feature>
<sequence length="147" mass="16630">MDKSTINSVLKIYLFPTRLVQVVTAYGWFLSTKPALGGSLGFSSVVLATQINVVIHLLLACIGVSYWELCSANSEVKPIVPYMFINSVIWWPLVSKYVHTDKCVKDLNFTYSSVTRKLLSLIGFFLFIVGMPTLNYYVAMLTLEPWY</sequence>
<proteinExistence type="predicted"/>
<comment type="caution">
    <text evidence="2">The sequence shown here is derived from an EMBL/GenBank/DDBJ whole genome shotgun (WGS) entry which is preliminary data.</text>
</comment>
<reference evidence="2 3" key="1">
    <citation type="submission" date="2019-04" db="EMBL/GenBank/DDBJ databases">
        <authorList>
            <person name="Hwang J.C."/>
        </authorList>
    </citation>
    <scope>NUCLEOTIDE SEQUENCE [LARGE SCALE GENOMIC DNA]</scope>
    <source>
        <strain evidence="2 3">IMCC35002</strain>
    </source>
</reference>
<gene>
    <name evidence="2" type="ORF">FCL42_14875</name>
</gene>
<name>A0A4V5NVY0_9GAMM</name>
<dbReference type="RefSeq" id="WP_136864214.1">
    <property type="nucleotide sequence ID" value="NZ_SWCJ01000012.1"/>
</dbReference>
<organism evidence="2 3">
    <name type="scientific">Ferrimonas aestuarii</name>
    <dbReference type="NCBI Taxonomy" id="2569539"/>
    <lineage>
        <taxon>Bacteria</taxon>
        <taxon>Pseudomonadati</taxon>
        <taxon>Pseudomonadota</taxon>
        <taxon>Gammaproteobacteria</taxon>
        <taxon>Alteromonadales</taxon>
        <taxon>Ferrimonadaceae</taxon>
        <taxon>Ferrimonas</taxon>
    </lineage>
</organism>